<organism evidence="4">
    <name type="scientific">marine sediment metagenome</name>
    <dbReference type="NCBI Taxonomy" id="412755"/>
    <lineage>
        <taxon>unclassified sequences</taxon>
        <taxon>metagenomes</taxon>
        <taxon>ecological metagenomes</taxon>
    </lineage>
</organism>
<proteinExistence type="predicted"/>
<dbReference type="Gene3D" id="3.40.50.150">
    <property type="entry name" value="Vaccinia Virus protein VP39"/>
    <property type="match status" value="1"/>
</dbReference>
<evidence type="ECO:0000256" key="1">
    <source>
        <dbReference type="ARBA" id="ARBA00022603"/>
    </source>
</evidence>
<dbReference type="Pfam" id="PF01555">
    <property type="entry name" value="N6_N4_Mtase"/>
    <property type="match status" value="1"/>
</dbReference>
<dbReference type="EMBL" id="LAZR01005546">
    <property type="protein sequence ID" value="KKM99033.1"/>
    <property type="molecule type" value="Genomic_DNA"/>
</dbReference>
<dbReference type="GO" id="GO:0003677">
    <property type="term" value="F:DNA binding"/>
    <property type="evidence" value="ECO:0007669"/>
    <property type="project" value="InterPro"/>
</dbReference>
<protein>
    <recommendedName>
        <fullName evidence="3">DNA methylase N-4/N-6 domain-containing protein</fullName>
    </recommendedName>
</protein>
<comment type="caution">
    <text evidence="4">The sequence shown here is derived from an EMBL/GenBank/DDBJ whole genome shotgun (WGS) entry which is preliminary data.</text>
</comment>
<dbReference type="AlphaFoldDB" id="A0A0F9M041"/>
<dbReference type="InterPro" id="IPR002941">
    <property type="entry name" value="DNA_methylase_N4/N6"/>
</dbReference>
<dbReference type="GO" id="GO:0008170">
    <property type="term" value="F:N-methyltransferase activity"/>
    <property type="evidence" value="ECO:0007669"/>
    <property type="project" value="InterPro"/>
</dbReference>
<dbReference type="InterPro" id="IPR001091">
    <property type="entry name" value="RM_Methyltransferase"/>
</dbReference>
<keyword evidence="2" id="KW-0808">Transferase</keyword>
<accession>A0A0F9M041</accession>
<dbReference type="PRINTS" id="PR00508">
    <property type="entry name" value="S21N4MTFRASE"/>
</dbReference>
<sequence>MEWNKVLYIDCMNKEKGLPSLPDKSIDLCLTDFPFNLGMTAKYKFKMYEGSDRINKLKKHYDDKLPAEDYKNLCFSVFDQLKRICKGIIFTPGYKNRYLWFNREEEFEIVFWVNHYKRGATKMAQHNWFELILCWGEFNYRFGKSVFEYNHGFNMVFDYMDLIHPHPKPLKLYKWLIEGVKAESVIDPFIGSGTTAEVCKKLNIPWIGYEINEIYKKDIEKRLNGVNLKKSGLYHWLK</sequence>
<reference evidence="4" key="1">
    <citation type="journal article" date="2015" name="Nature">
        <title>Complex archaea that bridge the gap between prokaryotes and eukaryotes.</title>
        <authorList>
            <person name="Spang A."/>
            <person name="Saw J.H."/>
            <person name="Jorgensen S.L."/>
            <person name="Zaremba-Niedzwiedzka K."/>
            <person name="Martijn J."/>
            <person name="Lind A.E."/>
            <person name="van Eijk R."/>
            <person name="Schleper C."/>
            <person name="Guy L."/>
            <person name="Ettema T.J."/>
        </authorList>
    </citation>
    <scope>NUCLEOTIDE SEQUENCE</scope>
</reference>
<gene>
    <name evidence="4" type="ORF">LCGC14_1151940</name>
</gene>
<keyword evidence="1" id="KW-0489">Methyltransferase</keyword>
<dbReference type="SUPFAM" id="SSF53335">
    <property type="entry name" value="S-adenosyl-L-methionine-dependent methyltransferases"/>
    <property type="match status" value="1"/>
</dbReference>
<dbReference type="InterPro" id="IPR029063">
    <property type="entry name" value="SAM-dependent_MTases_sf"/>
</dbReference>
<dbReference type="GO" id="GO:0032259">
    <property type="term" value="P:methylation"/>
    <property type="evidence" value="ECO:0007669"/>
    <property type="project" value="UniProtKB-KW"/>
</dbReference>
<evidence type="ECO:0000256" key="2">
    <source>
        <dbReference type="ARBA" id="ARBA00022679"/>
    </source>
</evidence>
<name>A0A0F9M041_9ZZZZ</name>
<evidence type="ECO:0000259" key="3">
    <source>
        <dbReference type="Pfam" id="PF01555"/>
    </source>
</evidence>
<feature type="domain" description="DNA methylase N-4/N-6" evidence="3">
    <location>
        <begin position="162"/>
        <end position="220"/>
    </location>
</feature>
<evidence type="ECO:0000313" key="4">
    <source>
        <dbReference type="EMBL" id="KKM99033.1"/>
    </source>
</evidence>